<dbReference type="PANTHER" id="PTHR43037:SF1">
    <property type="entry name" value="BLL1128 PROTEIN"/>
    <property type="match status" value="1"/>
</dbReference>
<evidence type="ECO:0000256" key="1">
    <source>
        <dbReference type="ARBA" id="ARBA00022729"/>
    </source>
</evidence>
<accession>X1HGQ5</accession>
<dbReference type="InterPro" id="IPR050955">
    <property type="entry name" value="Plant_Biomass_Hydrol_Est"/>
</dbReference>
<reference evidence="3" key="1">
    <citation type="journal article" date="2014" name="Front. Microbiol.">
        <title>High frequency of phylogenetically diverse reductive dehalogenase-homologous genes in deep subseafloor sedimentary metagenomes.</title>
        <authorList>
            <person name="Kawai M."/>
            <person name="Futagami T."/>
            <person name="Toyoda A."/>
            <person name="Takaki Y."/>
            <person name="Nishi S."/>
            <person name="Hori S."/>
            <person name="Arai W."/>
            <person name="Tsubouchi T."/>
            <person name="Morono Y."/>
            <person name="Uchiyama I."/>
            <person name="Ito T."/>
            <person name="Fujiyama A."/>
            <person name="Inagaki F."/>
            <person name="Takami H."/>
        </authorList>
    </citation>
    <scope>NUCLEOTIDE SEQUENCE</scope>
    <source>
        <strain evidence="3">Expedition CK06-06</strain>
    </source>
</reference>
<keyword evidence="1" id="KW-0732">Signal</keyword>
<organism evidence="3">
    <name type="scientific">marine sediment metagenome</name>
    <dbReference type="NCBI Taxonomy" id="412755"/>
    <lineage>
        <taxon>unclassified sequences</taxon>
        <taxon>metagenomes</taxon>
        <taxon>ecological metagenomes</taxon>
    </lineage>
</organism>
<gene>
    <name evidence="3" type="ORF">S03H2_39985</name>
</gene>
<dbReference type="GO" id="GO:0016787">
    <property type="term" value="F:hydrolase activity"/>
    <property type="evidence" value="ECO:0007669"/>
    <property type="project" value="InterPro"/>
</dbReference>
<evidence type="ECO:0000259" key="2">
    <source>
        <dbReference type="Pfam" id="PF01738"/>
    </source>
</evidence>
<evidence type="ECO:0000313" key="3">
    <source>
        <dbReference type="EMBL" id="GAH52989.1"/>
    </source>
</evidence>
<dbReference type="InterPro" id="IPR002925">
    <property type="entry name" value="Dienelactn_hydro"/>
</dbReference>
<dbReference type="Pfam" id="PF01738">
    <property type="entry name" value="DLH"/>
    <property type="match status" value="1"/>
</dbReference>
<dbReference type="InterPro" id="IPR029058">
    <property type="entry name" value="AB_hydrolase_fold"/>
</dbReference>
<sequence length="159" mass="18303">KKHGPPKIVEEKDFPFIIVSPQCPKEQWWIAEDLNLLLEKIIRDYRVDTNRVYLTGLSMGGFGAWELAVKYPNKFAAIVPICGGGNPVLVNRIGHIPIWVFHGAKDNIVPIQKSEEMVEALKKIEGNVRFTIYPEAGHDSWTETYDNPEFYDWLLKHKK</sequence>
<name>X1HGQ5_9ZZZZ</name>
<proteinExistence type="predicted"/>
<protein>
    <recommendedName>
        <fullName evidence="2">Dienelactone hydrolase domain-containing protein</fullName>
    </recommendedName>
</protein>
<dbReference type="EMBL" id="BARU01024758">
    <property type="protein sequence ID" value="GAH52989.1"/>
    <property type="molecule type" value="Genomic_DNA"/>
</dbReference>
<dbReference type="SUPFAM" id="SSF53474">
    <property type="entry name" value="alpha/beta-Hydrolases"/>
    <property type="match status" value="1"/>
</dbReference>
<dbReference type="PANTHER" id="PTHR43037">
    <property type="entry name" value="UNNAMED PRODUCT-RELATED"/>
    <property type="match status" value="1"/>
</dbReference>
<dbReference type="Gene3D" id="3.40.50.1820">
    <property type="entry name" value="alpha/beta hydrolase"/>
    <property type="match status" value="1"/>
</dbReference>
<feature type="non-terminal residue" evidence="3">
    <location>
        <position position="1"/>
    </location>
</feature>
<comment type="caution">
    <text evidence="3">The sequence shown here is derived from an EMBL/GenBank/DDBJ whole genome shotgun (WGS) entry which is preliminary data.</text>
</comment>
<dbReference type="AlphaFoldDB" id="X1HGQ5"/>
<feature type="domain" description="Dienelactone hydrolase" evidence="2">
    <location>
        <begin position="31"/>
        <end position="138"/>
    </location>
</feature>